<dbReference type="EMBL" id="JAAOZQ010000082">
    <property type="protein sequence ID" value="KAF7519730.1"/>
    <property type="molecule type" value="Genomic_DNA"/>
</dbReference>
<keyword evidence="3" id="KW-1185">Reference proteome</keyword>
<reference evidence="2" key="1">
    <citation type="submission" date="2020-02" db="EMBL/GenBank/DDBJ databases">
        <authorList>
            <person name="Lichtner F.J."/>
        </authorList>
    </citation>
    <scope>NUCLEOTIDE SEQUENCE</scope>
    <source>
        <strain evidence="2">G10</strain>
    </source>
</reference>
<dbReference type="AlphaFoldDB" id="A0A9P5GFK6"/>
<comment type="caution">
    <text evidence="2">The sequence shown here is derived from an EMBL/GenBank/DDBJ whole genome shotgun (WGS) entry which is preliminary data.</text>
</comment>
<proteinExistence type="predicted"/>
<protein>
    <submittedName>
        <fullName evidence="2">Uncharacterized protein</fullName>
    </submittedName>
</protein>
<name>A0A9P5GFK6_PENCR</name>
<evidence type="ECO:0000313" key="2">
    <source>
        <dbReference type="EMBL" id="KAF7519730.1"/>
    </source>
</evidence>
<evidence type="ECO:0000313" key="3">
    <source>
        <dbReference type="Proteomes" id="UP000701341"/>
    </source>
</evidence>
<gene>
    <name evidence="2" type="ORF">PCG10_009773</name>
</gene>
<feature type="coiled-coil region" evidence="1">
    <location>
        <begin position="164"/>
        <end position="191"/>
    </location>
</feature>
<sequence length="201" mass="23107">MFRDYICVMFNCRELGLNLHTVALHYHNGPVGEELFYDVMAGEWDEVKSAFSDAANIEFQIYVVIRARKFAEGRIYECGILPDTMVESLRTAWVSTSMIDESDTAHSLDKAKKFVSPQQQRLWYSGHDVTTELGRRQWQKQLVPKFLAGFDIGESVPMEIPRGLNGTQAEKENLQEALTQAQRDAEDQITHTVRQTYQHMT</sequence>
<keyword evidence="1" id="KW-0175">Coiled coil</keyword>
<dbReference type="Proteomes" id="UP000701341">
    <property type="component" value="Unassembled WGS sequence"/>
</dbReference>
<organism evidence="2 3">
    <name type="scientific">Penicillium crustosum</name>
    <name type="common">Blue mold fungus</name>
    <dbReference type="NCBI Taxonomy" id="36656"/>
    <lineage>
        <taxon>Eukaryota</taxon>
        <taxon>Fungi</taxon>
        <taxon>Dikarya</taxon>
        <taxon>Ascomycota</taxon>
        <taxon>Pezizomycotina</taxon>
        <taxon>Eurotiomycetes</taxon>
        <taxon>Eurotiomycetidae</taxon>
        <taxon>Eurotiales</taxon>
        <taxon>Aspergillaceae</taxon>
        <taxon>Penicillium</taxon>
    </lineage>
</organism>
<evidence type="ECO:0000256" key="1">
    <source>
        <dbReference type="SAM" id="Coils"/>
    </source>
</evidence>
<accession>A0A9P5GFK6</accession>